<name>A0A1A2Z0F1_9MYCO</name>
<accession>A0A1A2Z0F1</accession>
<dbReference type="Proteomes" id="UP000091846">
    <property type="component" value="Unassembled WGS sequence"/>
</dbReference>
<proteinExistence type="predicted"/>
<reference evidence="1 2" key="1">
    <citation type="submission" date="2016-06" db="EMBL/GenBank/DDBJ databases">
        <authorList>
            <person name="Kjaerup R.B."/>
            <person name="Dalgaard T.S."/>
            <person name="Juul-Madsen H.R."/>
        </authorList>
    </citation>
    <scope>NUCLEOTIDE SEQUENCE [LARGE SCALE GENOMIC DNA]</scope>
    <source>
        <strain evidence="1 2">E1334</strain>
    </source>
</reference>
<comment type="caution">
    <text evidence="1">The sequence shown here is derived from an EMBL/GenBank/DDBJ whole genome shotgun (WGS) entry which is preliminary data.</text>
</comment>
<dbReference type="EMBL" id="LZKI01000064">
    <property type="protein sequence ID" value="OBI42982.1"/>
    <property type="molecule type" value="Genomic_DNA"/>
</dbReference>
<dbReference type="AlphaFoldDB" id="A0A1A2Z0F1"/>
<evidence type="ECO:0000313" key="1">
    <source>
        <dbReference type="EMBL" id="OBI42982.1"/>
    </source>
</evidence>
<protein>
    <recommendedName>
        <fullName evidence="3">Zinc ribbon domain-containing protein</fullName>
    </recommendedName>
</protein>
<gene>
    <name evidence="1" type="ORF">A5708_19270</name>
</gene>
<organism evidence="1 2">
    <name type="scientific">Mycobacterium colombiense</name>
    <dbReference type="NCBI Taxonomy" id="339268"/>
    <lineage>
        <taxon>Bacteria</taxon>
        <taxon>Bacillati</taxon>
        <taxon>Actinomycetota</taxon>
        <taxon>Actinomycetes</taxon>
        <taxon>Mycobacteriales</taxon>
        <taxon>Mycobacteriaceae</taxon>
        <taxon>Mycobacterium</taxon>
        <taxon>Mycobacterium avium complex (MAC)</taxon>
    </lineage>
</organism>
<evidence type="ECO:0008006" key="3">
    <source>
        <dbReference type="Google" id="ProtNLM"/>
    </source>
</evidence>
<sequence>MLLVGNEENRWVLDYSQITSLQIGGRGDIVWTTTTSSGTRWAGGGFGAAGIVEGLVLSSVLNSATSKTTTTTHHEIETIFQLDWESGSLTLLNETRIPDEWDALLKPVFQRLEAHWEALADDQEQGRAGEKECPYCAETIKAAAIKCRYCGSELGPCADAGGGAHDGDEGR</sequence>
<evidence type="ECO:0000313" key="2">
    <source>
        <dbReference type="Proteomes" id="UP000091846"/>
    </source>
</evidence>